<evidence type="ECO:0000313" key="15">
    <source>
        <dbReference type="Proteomes" id="UP000479000"/>
    </source>
</evidence>
<dbReference type="SUPFAM" id="SSF54160">
    <property type="entry name" value="Chromo domain-like"/>
    <property type="match status" value="1"/>
</dbReference>
<dbReference type="GO" id="GO:0005694">
    <property type="term" value="C:chromosome"/>
    <property type="evidence" value="ECO:0007669"/>
    <property type="project" value="UniProtKB-ARBA"/>
</dbReference>
<feature type="compositionally biased region" description="Polar residues" evidence="12">
    <location>
        <begin position="187"/>
        <end position="200"/>
    </location>
</feature>
<organism evidence="14 15">
    <name type="scientific">Nesidiocoris tenuis</name>
    <dbReference type="NCBI Taxonomy" id="355587"/>
    <lineage>
        <taxon>Eukaryota</taxon>
        <taxon>Metazoa</taxon>
        <taxon>Ecdysozoa</taxon>
        <taxon>Arthropoda</taxon>
        <taxon>Hexapoda</taxon>
        <taxon>Insecta</taxon>
        <taxon>Pterygota</taxon>
        <taxon>Neoptera</taxon>
        <taxon>Paraneoptera</taxon>
        <taxon>Hemiptera</taxon>
        <taxon>Heteroptera</taxon>
        <taxon>Panheteroptera</taxon>
        <taxon>Cimicomorpha</taxon>
        <taxon>Miridae</taxon>
        <taxon>Dicyphina</taxon>
        <taxon>Nesidiocoris</taxon>
    </lineage>
</organism>
<feature type="region of interest" description="Disordered" evidence="12">
    <location>
        <begin position="418"/>
        <end position="450"/>
    </location>
</feature>
<dbReference type="InterPro" id="IPR011989">
    <property type="entry name" value="ARM-like"/>
</dbReference>
<dbReference type="InterPro" id="IPR016024">
    <property type="entry name" value="ARM-type_fold"/>
</dbReference>
<dbReference type="InterPro" id="IPR023779">
    <property type="entry name" value="Chromodomain_CS"/>
</dbReference>
<dbReference type="InterPro" id="IPR040122">
    <property type="entry name" value="Importin_beta"/>
</dbReference>
<dbReference type="Pfam" id="PF03810">
    <property type="entry name" value="IBN_N"/>
    <property type="match status" value="1"/>
</dbReference>
<dbReference type="GO" id="GO:0031267">
    <property type="term" value="F:small GTPase binding"/>
    <property type="evidence" value="ECO:0007669"/>
    <property type="project" value="InterPro"/>
</dbReference>
<dbReference type="SMART" id="SM00298">
    <property type="entry name" value="CHROMO"/>
    <property type="match status" value="1"/>
</dbReference>
<dbReference type="PROSITE" id="PS00598">
    <property type="entry name" value="CHROMO_1"/>
    <property type="match status" value="1"/>
</dbReference>
<dbReference type="PANTHER" id="PTHR10527">
    <property type="entry name" value="IMPORTIN BETA"/>
    <property type="match status" value="1"/>
</dbReference>
<feature type="region of interest" description="Disordered" evidence="12">
    <location>
        <begin position="557"/>
        <end position="580"/>
    </location>
</feature>
<dbReference type="Pfam" id="PF13513">
    <property type="entry name" value="HEAT_EZ"/>
    <property type="match status" value="1"/>
</dbReference>
<evidence type="ECO:0000256" key="7">
    <source>
        <dbReference type="ARBA" id="ARBA00023242"/>
    </source>
</evidence>
<keyword evidence="3" id="KW-0813">Transport</keyword>
<dbReference type="InterPro" id="IPR023780">
    <property type="entry name" value="Chromo_domain"/>
</dbReference>
<evidence type="ECO:0000256" key="2">
    <source>
        <dbReference type="ARBA" id="ARBA00004496"/>
    </source>
</evidence>
<comment type="similarity">
    <text evidence="8">Belongs to the importin beta family. Importin beta-2 subfamily.</text>
</comment>
<reference evidence="14 15" key="1">
    <citation type="submission" date="2020-02" db="EMBL/GenBank/DDBJ databases">
        <authorList>
            <person name="Ferguson B K."/>
        </authorList>
    </citation>
    <scope>NUCLEOTIDE SEQUENCE [LARGE SCALE GENOMIC DNA]</scope>
</reference>
<evidence type="ECO:0000256" key="5">
    <source>
        <dbReference type="ARBA" id="ARBA00022737"/>
    </source>
</evidence>
<dbReference type="GO" id="GO:0006606">
    <property type="term" value="P:protein import into nucleus"/>
    <property type="evidence" value="ECO:0007669"/>
    <property type="project" value="InterPro"/>
</dbReference>
<protein>
    <recommendedName>
        <fullName evidence="9">Transportin-1</fullName>
    </recommendedName>
    <alternativeName>
        <fullName evidence="10">Importin beta-2</fullName>
    </alternativeName>
    <alternativeName>
        <fullName evidence="11">Karyopherin beta-2</fullName>
    </alternativeName>
</protein>
<keyword evidence="6" id="KW-0653">Protein transport</keyword>
<dbReference type="FunFam" id="1.25.10.10:FF:000028">
    <property type="entry name" value="Transportin-1 isoform 1"/>
    <property type="match status" value="1"/>
</dbReference>
<feature type="domain" description="Chromo" evidence="13">
    <location>
        <begin position="118"/>
        <end position="169"/>
    </location>
</feature>
<gene>
    <name evidence="14" type="ORF">NTEN_LOCUS16149</name>
</gene>
<dbReference type="InterPro" id="IPR001494">
    <property type="entry name" value="Importin-beta_N"/>
</dbReference>
<comment type="subcellular location">
    <subcellularLocation>
        <location evidence="2">Cytoplasm</location>
    </subcellularLocation>
    <subcellularLocation>
        <location evidence="1">Nucleus</location>
    </subcellularLocation>
</comment>
<feature type="compositionally biased region" description="Basic and acidic residues" evidence="12">
    <location>
        <begin position="289"/>
        <end position="300"/>
    </location>
</feature>
<dbReference type="InterPro" id="IPR000953">
    <property type="entry name" value="Chromo/chromo_shadow_dom"/>
</dbReference>
<dbReference type="Proteomes" id="UP000479000">
    <property type="component" value="Unassembled WGS sequence"/>
</dbReference>
<evidence type="ECO:0000259" key="13">
    <source>
        <dbReference type="PROSITE" id="PS50013"/>
    </source>
</evidence>
<keyword evidence="5" id="KW-0677">Repeat</keyword>
<keyword evidence="7" id="KW-0539">Nucleus</keyword>
<feature type="compositionally biased region" description="Low complexity" evidence="12">
    <location>
        <begin position="73"/>
        <end position="82"/>
    </location>
</feature>
<evidence type="ECO:0000256" key="6">
    <source>
        <dbReference type="ARBA" id="ARBA00022927"/>
    </source>
</evidence>
<feature type="compositionally biased region" description="Polar residues" evidence="12">
    <location>
        <begin position="418"/>
        <end position="441"/>
    </location>
</feature>
<keyword evidence="15" id="KW-1185">Reference proteome</keyword>
<evidence type="ECO:0000313" key="14">
    <source>
        <dbReference type="EMBL" id="CAB0011156.1"/>
    </source>
</evidence>
<dbReference type="EMBL" id="CADCXU010023779">
    <property type="protein sequence ID" value="CAB0011156.1"/>
    <property type="molecule type" value="Genomic_DNA"/>
</dbReference>
<evidence type="ECO:0000256" key="12">
    <source>
        <dbReference type="SAM" id="MobiDB-lite"/>
    </source>
</evidence>
<evidence type="ECO:0000256" key="8">
    <source>
        <dbReference type="ARBA" id="ARBA00038423"/>
    </source>
</evidence>
<evidence type="ECO:0000256" key="9">
    <source>
        <dbReference type="ARBA" id="ARBA00067327"/>
    </source>
</evidence>
<dbReference type="Pfam" id="PF00385">
    <property type="entry name" value="Chromo"/>
    <property type="match status" value="1"/>
</dbReference>
<feature type="compositionally biased region" description="Polar residues" evidence="12">
    <location>
        <begin position="609"/>
        <end position="627"/>
    </location>
</feature>
<dbReference type="SUPFAM" id="SSF48371">
    <property type="entry name" value="ARM repeat"/>
    <property type="match status" value="1"/>
</dbReference>
<dbReference type="Gene3D" id="2.40.50.40">
    <property type="match status" value="1"/>
</dbReference>
<feature type="compositionally biased region" description="Low complexity" evidence="12">
    <location>
        <begin position="571"/>
        <end position="580"/>
    </location>
</feature>
<evidence type="ECO:0000256" key="1">
    <source>
        <dbReference type="ARBA" id="ARBA00004123"/>
    </source>
</evidence>
<dbReference type="OrthoDB" id="951172at2759"/>
<evidence type="ECO:0000256" key="4">
    <source>
        <dbReference type="ARBA" id="ARBA00022490"/>
    </source>
</evidence>
<keyword evidence="4" id="KW-0963">Cytoplasm</keyword>
<name>A0A6H5H563_9HEMI</name>
<accession>A0A6H5H563</accession>
<feature type="region of interest" description="Disordered" evidence="12">
    <location>
        <begin position="254"/>
        <end position="300"/>
    </location>
</feature>
<feature type="region of interest" description="Disordered" evidence="12">
    <location>
        <begin position="187"/>
        <end position="208"/>
    </location>
</feature>
<evidence type="ECO:0000256" key="3">
    <source>
        <dbReference type="ARBA" id="ARBA00022448"/>
    </source>
</evidence>
<evidence type="ECO:0000256" key="10">
    <source>
        <dbReference type="ARBA" id="ARBA00076938"/>
    </source>
</evidence>
<dbReference type="Gene3D" id="1.25.10.10">
    <property type="entry name" value="Leucine-rich Repeat Variant"/>
    <property type="match status" value="1"/>
</dbReference>
<dbReference type="PROSITE" id="PS50013">
    <property type="entry name" value="CHROMO_2"/>
    <property type="match status" value="1"/>
</dbReference>
<proteinExistence type="inferred from homology"/>
<evidence type="ECO:0000256" key="11">
    <source>
        <dbReference type="ARBA" id="ARBA00080641"/>
    </source>
</evidence>
<dbReference type="InterPro" id="IPR016197">
    <property type="entry name" value="Chromo-like_dom_sf"/>
</dbReference>
<feature type="region of interest" description="Disordered" evidence="12">
    <location>
        <begin position="609"/>
        <end position="637"/>
    </location>
</feature>
<dbReference type="GO" id="GO:0031981">
    <property type="term" value="C:nuclear lumen"/>
    <property type="evidence" value="ECO:0007669"/>
    <property type="project" value="UniProtKB-ARBA"/>
</dbReference>
<dbReference type="GO" id="GO:0005737">
    <property type="term" value="C:cytoplasm"/>
    <property type="evidence" value="ECO:0007669"/>
    <property type="project" value="UniProtKB-SubCell"/>
</dbReference>
<sequence>MPENARNTWVAAGASVMNYLTLDEKLGYKGSAGSKHIKFSGEVDPKRPVVMKKFCQRDQSGGMMKIRPGGMISSSDQRSSFSEDSEQGKMRLDDEDSQDIPIDNTLQAKKNALREEEFVVERIVSRRFNPRRKQYEYLLKWEGYPPEQNTWEPAENLEACQHLLKAFEESLNKQAMKKMKSLANQMASTSSGTSNSQINNFGRPVRSSKQKAMNQVKQWCGSIMPDSEIESMMKRPVADSDEEEDTFFKRMRMGSDSEDSVGLGINAKRGPGRPRKHPVQNGTPGSISRDIDSADEGERRSTLELLSQANESKNSNISPANQAVLVANAKGVVKVDPSQVPNLSSGVYIMSNKSGIIKLDSVSPSRALMMKQGCVKDISPIKSSANQPVLKEANLNKSSQIQTDVIQRSGIVRKSQLMTQAAPSPRVQTPTTFAGNRSSPIRQPPRQAGNIKVTTPTTNSNTRLVNNDFRSNLINRTVNRPIEPATIEKTDTRQLQTRIIRNNQASSVMTGSKPANQVRSGITRIARNVTSMPQLAPASPSGQPITFDNSTKIISKDESEATADPAPAPMPTMSTSTSLASDINLSTTPIIIKEEIPEKSVNSPVLQLQHSDAETGQSSLNKFSKSAKQVRKEDSNQPLLKPKESLLKKTLGKPGSIGSMTVSPKKSVEVEDIDEVVTITGDDGMIYKVSKAELHNSMLLAGGEHCVYLTPENGDENATLIPLDTSSYSEQVNQIEQVNVLGEITEEDSSTTQLYMKDGDGEEGELMDIQVQGQEATDDDQSQLVAQLVEAGEPAPGELNESPDISNYYAYVLTKISNEDEATRSLSGLVLKNHLKQNFYRIDNEVFDYVKESCVAGLADPSQLIRASIGIVISTIVVKGGLTAWPQLLPHLCHMMDSPDYNACEGALNTLEKICEDAKELHSMTGSDSPLHALIPKFITFFGHSSSKLRCHAISCINCFIIVQNPIFQCHIDLFMQGLFNLSTDKDKEVCKQVCRALSLLLETKVDRLMPHMNGIVEYMLSRTQDSDESLALESSEFWHYLAESGLCKDILRPHLPRLIPLLISNMKLSDIEIVVLKGDREDAMVPDADQDIRPRFYRQIDRGDRNDCGNSDDDEDGYDDESLLDNWNLRKSSAAALDAIATIFKNDLLPTILPVLKETLFHSDWIVKESGILALGAIAEGCFYGMVPHLNDLIPYLINCMASERSLIRVITCWTISRYFRWILSDTSDVYLKPLLSRLLERMLDNNKKVQQSACSALAKLEEEAGLRLVPYLETILQTLVTAFPNYQRKNLAILYDAVGTLARYLGHHLNQQQYIDLFMPRVIDKWNATRDDDKELFPLFECVACIASALQTGFLPFSGPVFKRCLSLVEKTLDQQIVVTDESEFYEEPDKDLAICALDLIGSVVGAVNEQIESLLAESNLMNLLYKCMLDTTPEVRQSSFTLLGDIARACFPAIRPLVNQLIPILCQNFHPHHVSVCNNAIWSLGEISTKLTASELQPYLPTILRNLMEVIHTENRLLVGIAAVTLCRLGCVAPEELGPHLSSFAKQWCIAICTTRDRVEKESSFRGMCQIIMTNPYGISQELYNFCNAAASLAYPNEAVPDDLKEAIGNILQGFKSQTKEEEWQMFFSRFPQQTLVHLANNYSI</sequence>
<feature type="region of interest" description="Disordered" evidence="12">
    <location>
        <begin position="60"/>
        <end position="97"/>
    </location>
</feature>
<dbReference type="CDD" id="cd00024">
    <property type="entry name" value="CD_CSD"/>
    <property type="match status" value="1"/>
</dbReference>